<accession>A0ABQ6P4M5</accession>
<evidence type="ECO:0000256" key="6">
    <source>
        <dbReference type="ARBA" id="ARBA00022801"/>
    </source>
</evidence>
<protein>
    <submittedName>
        <fullName evidence="7">HyaD/HybD family hydrogenase maturation endopeptidase</fullName>
    </submittedName>
</protein>
<gene>
    <name evidence="7" type="ORF">NUTIK01_01460</name>
</gene>
<name>A0ABQ6P4M5_9SPHN</name>
<dbReference type="EMBL" id="BTFW01000001">
    <property type="protein sequence ID" value="GMM59369.1"/>
    <property type="molecule type" value="Genomic_DNA"/>
</dbReference>
<dbReference type="PANTHER" id="PTHR30302:SF1">
    <property type="entry name" value="HYDROGENASE 2 MATURATION PROTEASE"/>
    <property type="match status" value="1"/>
</dbReference>
<keyword evidence="8" id="KW-1185">Reference proteome</keyword>
<dbReference type="PRINTS" id="PR00446">
    <property type="entry name" value="HYDRGNUPTAKE"/>
</dbReference>
<evidence type="ECO:0000256" key="4">
    <source>
        <dbReference type="ARBA" id="ARBA00022723"/>
    </source>
</evidence>
<dbReference type="CDD" id="cd06062">
    <property type="entry name" value="H2MP_MemB-H2up"/>
    <property type="match status" value="1"/>
</dbReference>
<evidence type="ECO:0000256" key="5">
    <source>
        <dbReference type="ARBA" id="ARBA00022750"/>
    </source>
</evidence>
<keyword evidence="2" id="KW-0533">Nickel</keyword>
<evidence type="ECO:0000313" key="8">
    <source>
        <dbReference type="Proteomes" id="UP001187221"/>
    </source>
</evidence>
<dbReference type="Proteomes" id="UP001187221">
    <property type="component" value="Unassembled WGS sequence"/>
</dbReference>
<evidence type="ECO:0000313" key="7">
    <source>
        <dbReference type="EMBL" id="GMM59369.1"/>
    </source>
</evidence>
<keyword evidence="5" id="KW-0064">Aspartyl protease</keyword>
<keyword evidence="6" id="KW-0378">Hydrolase</keyword>
<comment type="similarity">
    <text evidence="1">Belongs to the peptidase A31 family.</text>
</comment>
<dbReference type="NCBIfam" id="TIGR00140">
    <property type="entry name" value="hupD"/>
    <property type="match status" value="1"/>
</dbReference>
<keyword evidence="4" id="KW-0479">Metal-binding</keyword>
<evidence type="ECO:0000256" key="2">
    <source>
        <dbReference type="ARBA" id="ARBA00022596"/>
    </source>
</evidence>
<sequence>MQATLPHERAHERPDARPSVLILGIGNLLWADEGFGVRAVEHLHRYWSFDDNVRLADGGTQGIYLVQDIRDADMLVVFDAVDYGLPPATLKLVEGADVPSFMGAKKVSLHQTGFQEVLAMAEMMGEAPEELLLVGVQPEEIEDFGGSLRDTVKAKMDVAIAAALDWLAARGVHATLRAEPLAPEQGLGSLEMVIERYEEERPDDAVAPRLGDTRVLEGDQWAGPPSAEAHEAELRAILGGPNLRVML</sequence>
<dbReference type="PANTHER" id="PTHR30302">
    <property type="entry name" value="HYDROGENASE 1 MATURATION PROTEASE"/>
    <property type="match status" value="1"/>
</dbReference>
<comment type="caution">
    <text evidence="7">The sequence shown here is derived from an EMBL/GenBank/DDBJ whole genome shotgun (WGS) entry which is preliminary data.</text>
</comment>
<dbReference type="Pfam" id="PF01750">
    <property type="entry name" value="HycI"/>
    <property type="match status" value="1"/>
</dbReference>
<evidence type="ECO:0000256" key="3">
    <source>
        <dbReference type="ARBA" id="ARBA00022670"/>
    </source>
</evidence>
<dbReference type="NCBIfam" id="TIGR00072">
    <property type="entry name" value="hydrog_prot"/>
    <property type="match status" value="1"/>
</dbReference>
<dbReference type="InterPro" id="IPR023430">
    <property type="entry name" value="Pept_HybD-like_dom_sf"/>
</dbReference>
<evidence type="ECO:0000256" key="1">
    <source>
        <dbReference type="ARBA" id="ARBA00006814"/>
    </source>
</evidence>
<dbReference type="InterPro" id="IPR004419">
    <property type="entry name" value="Pept_A31_hyd_express"/>
</dbReference>
<dbReference type="Gene3D" id="3.40.50.1450">
    <property type="entry name" value="HybD-like"/>
    <property type="match status" value="1"/>
</dbReference>
<proteinExistence type="inferred from homology"/>
<dbReference type="RefSeq" id="WP_317973227.1">
    <property type="nucleotide sequence ID" value="NZ_BTFW01000001.1"/>
</dbReference>
<reference evidence="7 8" key="1">
    <citation type="submission" date="2023-06" db="EMBL/GenBank/DDBJ databases">
        <title>Draft genome sequence of Novosphingobium sp. strain IK01.</title>
        <authorList>
            <person name="Hatamoto M."/>
            <person name="Ikarashi T."/>
            <person name="Yamaguchi T."/>
        </authorList>
    </citation>
    <scope>NUCLEOTIDE SEQUENCE [LARGE SCALE GENOMIC DNA]</scope>
    <source>
        <strain evidence="7 8">IK01</strain>
    </source>
</reference>
<organism evidence="7 8">
    <name type="scientific">Novosphingobium pituita</name>
    <dbReference type="NCBI Taxonomy" id="3056842"/>
    <lineage>
        <taxon>Bacteria</taxon>
        <taxon>Pseudomonadati</taxon>
        <taxon>Pseudomonadota</taxon>
        <taxon>Alphaproteobacteria</taxon>
        <taxon>Sphingomonadales</taxon>
        <taxon>Sphingomonadaceae</taxon>
        <taxon>Novosphingobium</taxon>
    </lineage>
</organism>
<dbReference type="SUPFAM" id="SSF53163">
    <property type="entry name" value="HybD-like"/>
    <property type="match status" value="1"/>
</dbReference>
<keyword evidence="3" id="KW-0645">Protease</keyword>
<dbReference type="InterPro" id="IPR000671">
    <property type="entry name" value="Peptidase_A31"/>
</dbReference>